<name>A0A381WP90_9ZZZZ</name>
<dbReference type="EMBL" id="UINC01012360">
    <property type="protein sequence ID" value="SVA54018.1"/>
    <property type="molecule type" value="Genomic_DNA"/>
</dbReference>
<feature type="domain" description="Type II secretion system protein GspB C-terminal" evidence="2">
    <location>
        <begin position="147"/>
        <end position="204"/>
    </location>
</feature>
<feature type="transmembrane region" description="Helical" evidence="1">
    <location>
        <begin position="38"/>
        <end position="58"/>
    </location>
</feature>
<keyword evidence="1" id="KW-0472">Membrane</keyword>
<dbReference type="InterPro" id="IPR032389">
    <property type="entry name" value="GspB_C"/>
</dbReference>
<dbReference type="AlphaFoldDB" id="A0A381WP90"/>
<sequence>MSFILDALRKSDHERQKNAVPNINQIPPAVKRTKTPRWIVCLMGVLAMCALILGWGWIKTLNSINVPATRTESIRATASASPLNSSVRSLALEARTATDPARTTFPVSDTQVEPPVPAVRMEPLGILAGSVVSAPSLSELLAAGSNLPNLQLELHVFSPNPVERFVFINSSRYGEGDILQEGPQVITITIDGVILSYAGENFVLRRD</sequence>
<evidence type="ECO:0000256" key="1">
    <source>
        <dbReference type="SAM" id="Phobius"/>
    </source>
</evidence>
<accession>A0A381WP90</accession>
<gene>
    <name evidence="3" type="ORF">METZ01_LOCUS106872</name>
</gene>
<keyword evidence="1" id="KW-1133">Transmembrane helix</keyword>
<dbReference type="GO" id="GO:0015627">
    <property type="term" value="C:type II protein secretion system complex"/>
    <property type="evidence" value="ECO:0007669"/>
    <property type="project" value="InterPro"/>
</dbReference>
<proteinExistence type="predicted"/>
<organism evidence="3">
    <name type="scientific">marine metagenome</name>
    <dbReference type="NCBI Taxonomy" id="408172"/>
    <lineage>
        <taxon>unclassified sequences</taxon>
        <taxon>metagenomes</taxon>
        <taxon>ecological metagenomes</taxon>
    </lineage>
</organism>
<evidence type="ECO:0000259" key="2">
    <source>
        <dbReference type="Pfam" id="PF16537"/>
    </source>
</evidence>
<keyword evidence="1" id="KW-0812">Transmembrane</keyword>
<dbReference type="Pfam" id="PF16537">
    <property type="entry name" value="T2SSB"/>
    <property type="match status" value="1"/>
</dbReference>
<reference evidence="3" key="1">
    <citation type="submission" date="2018-05" db="EMBL/GenBank/DDBJ databases">
        <authorList>
            <person name="Lanie J.A."/>
            <person name="Ng W.-L."/>
            <person name="Kazmierczak K.M."/>
            <person name="Andrzejewski T.M."/>
            <person name="Davidsen T.M."/>
            <person name="Wayne K.J."/>
            <person name="Tettelin H."/>
            <person name="Glass J.I."/>
            <person name="Rusch D."/>
            <person name="Podicherti R."/>
            <person name="Tsui H.-C.T."/>
            <person name="Winkler M.E."/>
        </authorList>
    </citation>
    <scope>NUCLEOTIDE SEQUENCE</scope>
</reference>
<evidence type="ECO:0000313" key="3">
    <source>
        <dbReference type="EMBL" id="SVA54018.1"/>
    </source>
</evidence>
<protein>
    <recommendedName>
        <fullName evidence="2">Type II secretion system protein GspB C-terminal domain-containing protein</fullName>
    </recommendedName>
</protein>